<keyword evidence="8" id="KW-1185">Reference proteome</keyword>
<accession>A0A249JXL2</accession>
<keyword evidence="2 5" id="KW-0812">Transmembrane</keyword>
<name>A0A249JXL2_9ACTN</name>
<feature type="transmembrane region" description="Helical" evidence="5">
    <location>
        <begin position="46"/>
        <end position="66"/>
    </location>
</feature>
<evidence type="ECO:0000256" key="4">
    <source>
        <dbReference type="ARBA" id="ARBA00023136"/>
    </source>
</evidence>
<dbReference type="EMBL" id="CP016768">
    <property type="protein sequence ID" value="ASY09252.1"/>
    <property type="molecule type" value="Genomic_DNA"/>
</dbReference>
<keyword evidence="3 5" id="KW-1133">Transmembrane helix</keyword>
<dbReference type="RefSeq" id="WP_095680556.1">
    <property type="nucleotide sequence ID" value="NZ_CP016768.2"/>
</dbReference>
<dbReference type="Proteomes" id="UP000217153">
    <property type="component" value="Chromosome"/>
</dbReference>
<organism evidence="7 8">
    <name type="scientific">Candidatus Nanopelagicus limnae</name>
    <dbReference type="NCBI Taxonomy" id="1884634"/>
    <lineage>
        <taxon>Bacteria</taxon>
        <taxon>Bacillati</taxon>
        <taxon>Actinomycetota</taxon>
        <taxon>Actinomycetes</taxon>
        <taxon>Candidatus Nanopelagicales</taxon>
        <taxon>Candidatus Nanopelagicaceae</taxon>
        <taxon>Candidatus Nanopelagicus</taxon>
    </lineage>
</organism>
<sequence>MSWEATPNLLPEASLGRRLLALVIDWTMCRLIAGLLSPAVIPDNTFSTLIIFYLEVCLFTIAFGASAGQRIMAIKVVTYPDQQRVKVGRIVLRTLLICLVLPAVFTNNGRPLHDHFANSQTVRERY</sequence>
<protein>
    <submittedName>
        <fullName evidence="7">RDD family protein</fullName>
    </submittedName>
</protein>
<evidence type="ECO:0000313" key="7">
    <source>
        <dbReference type="EMBL" id="ASY09252.1"/>
    </source>
</evidence>
<comment type="subcellular location">
    <subcellularLocation>
        <location evidence="1">Membrane</location>
        <topology evidence="1">Multi-pass membrane protein</topology>
    </subcellularLocation>
</comment>
<dbReference type="AlphaFoldDB" id="A0A249JXL2"/>
<gene>
    <name evidence="7" type="ORF">B1s21122_02655</name>
</gene>
<dbReference type="OrthoDB" id="5187110at2"/>
<feature type="transmembrane region" description="Helical" evidence="5">
    <location>
        <begin position="19"/>
        <end position="40"/>
    </location>
</feature>
<keyword evidence="4 5" id="KW-0472">Membrane</keyword>
<evidence type="ECO:0000256" key="2">
    <source>
        <dbReference type="ARBA" id="ARBA00022692"/>
    </source>
</evidence>
<evidence type="ECO:0000256" key="3">
    <source>
        <dbReference type="ARBA" id="ARBA00022989"/>
    </source>
</evidence>
<dbReference type="InterPro" id="IPR010432">
    <property type="entry name" value="RDD"/>
</dbReference>
<evidence type="ECO:0000313" key="8">
    <source>
        <dbReference type="Proteomes" id="UP000217153"/>
    </source>
</evidence>
<evidence type="ECO:0000256" key="5">
    <source>
        <dbReference type="SAM" id="Phobius"/>
    </source>
</evidence>
<reference evidence="8" key="1">
    <citation type="submission" date="2016-10" db="EMBL/GenBank/DDBJ databases">
        <title>High microdiversification within the ubiquitous acI lineage of Actinobacteria.</title>
        <authorList>
            <person name="Neuenschwander S.M."/>
            <person name="Salcher M."/>
            <person name="Ghai R."/>
            <person name="Pernthaler J."/>
        </authorList>
    </citation>
    <scope>NUCLEOTIDE SEQUENCE [LARGE SCALE GENOMIC DNA]</scope>
</reference>
<evidence type="ECO:0000256" key="1">
    <source>
        <dbReference type="ARBA" id="ARBA00004141"/>
    </source>
</evidence>
<feature type="domain" description="RDD" evidence="6">
    <location>
        <begin position="13"/>
        <end position="101"/>
    </location>
</feature>
<dbReference type="GO" id="GO:0016020">
    <property type="term" value="C:membrane"/>
    <property type="evidence" value="ECO:0007669"/>
    <property type="project" value="UniProtKB-SubCell"/>
</dbReference>
<evidence type="ECO:0000259" key="6">
    <source>
        <dbReference type="Pfam" id="PF06271"/>
    </source>
</evidence>
<dbReference type="Pfam" id="PF06271">
    <property type="entry name" value="RDD"/>
    <property type="match status" value="1"/>
</dbReference>
<proteinExistence type="predicted"/>
<dbReference type="KEGG" id="abam:B1s21122_02655"/>
<feature type="transmembrane region" description="Helical" evidence="5">
    <location>
        <begin position="87"/>
        <end position="105"/>
    </location>
</feature>